<dbReference type="AlphaFoldDB" id="A0A0E9U4G8"/>
<sequence>MPAGGMNSIPACRSLSPSPPRDQNRGSNDVTSRQQSSKTKPHLRCLCTAAQTHPPAVFTLQITTK</sequence>
<reference evidence="2" key="1">
    <citation type="submission" date="2014-11" db="EMBL/GenBank/DDBJ databases">
        <authorList>
            <person name="Amaro Gonzalez C."/>
        </authorList>
    </citation>
    <scope>NUCLEOTIDE SEQUENCE</scope>
</reference>
<name>A0A0E9U4G8_ANGAN</name>
<feature type="compositionally biased region" description="Polar residues" evidence="1">
    <location>
        <begin position="25"/>
        <end position="38"/>
    </location>
</feature>
<evidence type="ECO:0000256" key="1">
    <source>
        <dbReference type="SAM" id="MobiDB-lite"/>
    </source>
</evidence>
<proteinExistence type="predicted"/>
<protein>
    <submittedName>
        <fullName evidence="2">Uncharacterized protein</fullName>
    </submittedName>
</protein>
<organism evidence="2">
    <name type="scientific">Anguilla anguilla</name>
    <name type="common">European freshwater eel</name>
    <name type="synonym">Muraena anguilla</name>
    <dbReference type="NCBI Taxonomy" id="7936"/>
    <lineage>
        <taxon>Eukaryota</taxon>
        <taxon>Metazoa</taxon>
        <taxon>Chordata</taxon>
        <taxon>Craniata</taxon>
        <taxon>Vertebrata</taxon>
        <taxon>Euteleostomi</taxon>
        <taxon>Actinopterygii</taxon>
        <taxon>Neopterygii</taxon>
        <taxon>Teleostei</taxon>
        <taxon>Anguilliformes</taxon>
        <taxon>Anguillidae</taxon>
        <taxon>Anguilla</taxon>
    </lineage>
</organism>
<accession>A0A0E9U4G8</accession>
<feature type="region of interest" description="Disordered" evidence="1">
    <location>
        <begin position="1"/>
        <end position="41"/>
    </location>
</feature>
<evidence type="ECO:0000313" key="2">
    <source>
        <dbReference type="EMBL" id="JAH60779.1"/>
    </source>
</evidence>
<reference evidence="2" key="2">
    <citation type="journal article" date="2015" name="Fish Shellfish Immunol.">
        <title>Early steps in the European eel (Anguilla anguilla)-Vibrio vulnificus interaction in the gills: Role of the RtxA13 toxin.</title>
        <authorList>
            <person name="Callol A."/>
            <person name="Pajuelo D."/>
            <person name="Ebbesson L."/>
            <person name="Teles M."/>
            <person name="MacKenzie S."/>
            <person name="Amaro C."/>
        </authorList>
    </citation>
    <scope>NUCLEOTIDE SEQUENCE</scope>
</reference>
<dbReference type="EMBL" id="GBXM01047798">
    <property type="protein sequence ID" value="JAH60779.1"/>
    <property type="molecule type" value="Transcribed_RNA"/>
</dbReference>